<protein>
    <recommendedName>
        <fullName evidence="4">PDZ domain-containing protein</fullName>
    </recommendedName>
</protein>
<dbReference type="EMBL" id="JAPFFJ010000018">
    <property type="protein sequence ID" value="KAJ6402440.1"/>
    <property type="molecule type" value="Genomic_DNA"/>
</dbReference>
<sequence length="281" mass="31091">MFVSFETEPALCRGDSVYLVGLGTNLRAQSRKSIVTNPCLALYVDQVDRPRYGATNMEVIELDSDFGSEFTGVLCDKRGKARAIWGSFSDQDYQFVRGIPIYMISQIVNSIICGGNGSSLLINGVKRGMPLIRTLEVSLSPILLSEARNFGLSNDWIQALDEKDPVRRQVLCVEGCYAGSKAENILKQSDMLLAVNKELITCFHDIENACQALEECGDNDGKLKITIFRQGCEVDLLVGTDVRDGNGTTRAIKLVWVSCSGFSSCCAISWIFFLKKVMEYM</sequence>
<evidence type="ECO:0000256" key="1">
    <source>
        <dbReference type="SAM" id="Phobius"/>
    </source>
</evidence>
<accession>A0AAD6JCP1</accession>
<dbReference type="PANTHER" id="PTHR46366">
    <property type="entry name" value="PRO-APOPTOTIC SERINE PROTEASE NMA111"/>
    <property type="match status" value="1"/>
</dbReference>
<dbReference type="InterPro" id="IPR036034">
    <property type="entry name" value="PDZ_sf"/>
</dbReference>
<evidence type="ECO:0000313" key="3">
    <source>
        <dbReference type="Proteomes" id="UP001162972"/>
    </source>
</evidence>
<keyword evidence="1" id="KW-0812">Transmembrane</keyword>
<keyword evidence="3" id="KW-1185">Reference proteome</keyword>
<reference evidence="2 3" key="1">
    <citation type="journal article" date="2023" name="Int. J. Mol. Sci.">
        <title>De Novo Assembly and Annotation of 11 Diverse Shrub Willow (Salix) Genomes Reveals Novel Gene Organization in Sex-Linked Regions.</title>
        <authorList>
            <person name="Hyden B."/>
            <person name="Feng K."/>
            <person name="Yates T.B."/>
            <person name="Jawdy S."/>
            <person name="Cereghino C."/>
            <person name="Smart L.B."/>
            <person name="Muchero W."/>
        </authorList>
    </citation>
    <scope>NUCLEOTIDE SEQUENCE [LARGE SCALE GENOMIC DNA]</scope>
    <source>
        <tissue evidence="2">Shoot tip</tissue>
    </source>
</reference>
<comment type="caution">
    <text evidence="2">The sequence shown here is derived from an EMBL/GenBank/DDBJ whole genome shotgun (WGS) entry which is preliminary data.</text>
</comment>
<evidence type="ECO:0008006" key="4">
    <source>
        <dbReference type="Google" id="ProtNLM"/>
    </source>
</evidence>
<keyword evidence="1" id="KW-0472">Membrane</keyword>
<dbReference type="PANTHER" id="PTHR46366:SF1">
    <property type="entry name" value="PDZ DOMAIN-CONTAINING PROTEIN C1685.05"/>
    <property type="match status" value="1"/>
</dbReference>
<name>A0AAD6JCP1_9ROSI</name>
<dbReference type="SUPFAM" id="SSF50156">
    <property type="entry name" value="PDZ domain-like"/>
    <property type="match status" value="1"/>
</dbReference>
<gene>
    <name evidence="2" type="ORF">OIU84_014519</name>
</gene>
<dbReference type="AlphaFoldDB" id="A0AAD6JCP1"/>
<dbReference type="Proteomes" id="UP001162972">
    <property type="component" value="Chromosome 4"/>
</dbReference>
<proteinExistence type="predicted"/>
<feature type="transmembrane region" description="Helical" evidence="1">
    <location>
        <begin position="254"/>
        <end position="274"/>
    </location>
</feature>
<organism evidence="2 3">
    <name type="scientific">Salix udensis</name>
    <dbReference type="NCBI Taxonomy" id="889485"/>
    <lineage>
        <taxon>Eukaryota</taxon>
        <taxon>Viridiplantae</taxon>
        <taxon>Streptophyta</taxon>
        <taxon>Embryophyta</taxon>
        <taxon>Tracheophyta</taxon>
        <taxon>Spermatophyta</taxon>
        <taxon>Magnoliopsida</taxon>
        <taxon>eudicotyledons</taxon>
        <taxon>Gunneridae</taxon>
        <taxon>Pentapetalae</taxon>
        <taxon>rosids</taxon>
        <taxon>fabids</taxon>
        <taxon>Malpighiales</taxon>
        <taxon>Salicaceae</taxon>
        <taxon>Saliceae</taxon>
        <taxon>Salix</taxon>
    </lineage>
</organism>
<keyword evidence="1" id="KW-1133">Transmembrane helix</keyword>
<evidence type="ECO:0000313" key="2">
    <source>
        <dbReference type="EMBL" id="KAJ6402440.1"/>
    </source>
</evidence>